<evidence type="ECO:0000256" key="12">
    <source>
        <dbReference type="ARBA" id="ARBA00056901"/>
    </source>
</evidence>
<evidence type="ECO:0000256" key="1">
    <source>
        <dbReference type="ARBA" id="ARBA00005180"/>
    </source>
</evidence>
<evidence type="ECO:0000256" key="6">
    <source>
        <dbReference type="ARBA" id="ARBA00022679"/>
    </source>
</evidence>
<keyword evidence="9 15" id="KW-0342">GTP-binding</keyword>
<evidence type="ECO:0000256" key="9">
    <source>
        <dbReference type="ARBA" id="ARBA00023134"/>
    </source>
</evidence>
<evidence type="ECO:0000256" key="8">
    <source>
        <dbReference type="ARBA" id="ARBA00022842"/>
    </source>
</evidence>
<dbReference type="AlphaFoldDB" id="A0A0G7ZNG0"/>
<keyword evidence="18" id="KW-1185">Reference proteome</keyword>
<evidence type="ECO:0000256" key="2">
    <source>
        <dbReference type="ARBA" id="ARBA00009516"/>
    </source>
</evidence>
<dbReference type="FunFam" id="3.40.50.2020:FF:000003">
    <property type="entry name" value="Uracil phosphoribosyltransferase"/>
    <property type="match status" value="1"/>
</dbReference>
<accession>A0A0G7ZNG0</accession>
<dbReference type="Proteomes" id="UP000242141">
    <property type="component" value="Unassembled WGS sequence"/>
</dbReference>
<dbReference type="HAMAP" id="MF_01218_B">
    <property type="entry name" value="Upp_B"/>
    <property type="match status" value="1"/>
</dbReference>
<evidence type="ECO:0000256" key="5">
    <source>
        <dbReference type="ARBA" id="ARBA00022676"/>
    </source>
</evidence>
<dbReference type="PANTHER" id="PTHR32315">
    <property type="entry name" value="ADENINE PHOSPHORIBOSYLTRANSFERASE"/>
    <property type="match status" value="1"/>
</dbReference>
<dbReference type="GO" id="GO:0000287">
    <property type="term" value="F:magnesium ion binding"/>
    <property type="evidence" value="ECO:0007669"/>
    <property type="project" value="UniProtKB-UniRule"/>
</dbReference>
<organism evidence="17 18">
    <name type="scientific">Candidatus Hepatoplasma crinochetorum</name>
    <dbReference type="NCBI Taxonomy" id="295596"/>
    <lineage>
        <taxon>Bacteria</taxon>
        <taxon>Bacillati</taxon>
        <taxon>Mycoplasmatota</taxon>
        <taxon>Mollicutes</taxon>
        <taxon>Candidatus Hepatoplasmataceae</taxon>
        <taxon>Candidatus Hepatoplasma</taxon>
    </lineage>
</organism>
<feature type="binding site" evidence="15">
    <location>
        <begin position="130"/>
        <end position="138"/>
    </location>
    <ligand>
        <name>5-phospho-alpha-D-ribose 1-diphosphate</name>
        <dbReference type="ChEBI" id="CHEBI:58017"/>
    </ligand>
</feature>
<evidence type="ECO:0000256" key="4">
    <source>
        <dbReference type="ARBA" id="ARBA00022533"/>
    </source>
</evidence>
<evidence type="ECO:0000313" key="17">
    <source>
        <dbReference type="EMBL" id="CRX37256.1"/>
    </source>
</evidence>
<dbReference type="GO" id="GO:0005525">
    <property type="term" value="F:GTP binding"/>
    <property type="evidence" value="ECO:0007669"/>
    <property type="project" value="UniProtKB-KW"/>
</dbReference>
<evidence type="ECO:0000259" key="16">
    <source>
        <dbReference type="Pfam" id="PF14681"/>
    </source>
</evidence>
<dbReference type="EMBL" id="CWGI01000001">
    <property type="protein sequence ID" value="CRX37256.1"/>
    <property type="molecule type" value="Genomic_DNA"/>
</dbReference>
<dbReference type="NCBIfam" id="NF001097">
    <property type="entry name" value="PRK00129.1"/>
    <property type="match status" value="1"/>
</dbReference>
<dbReference type="UniPathway" id="UPA00574">
    <property type="reaction ID" value="UER00636"/>
</dbReference>
<dbReference type="SUPFAM" id="SSF53271">
    <property type="entry name" value="PRTase-like"/>
    <property type="match status" value="1"/>
</dbReference>
<dbReference type="Pfam" id="PF14681">
    <property type="entry name" value="UPRTase"/>
    <property type="match status" value="1"/>
</dbReference>
<evidence type="ECO:0000256" key="11">
    <source>
        <dbReference type="ARBA" id="ARBA00052919"/>
    </source>
</evidence>
<name>A0A0G7ZNG0_9MOLU</name>
<dbReference type="Gene3D" id="3.40.50.2020">
    <property type="match status" value="1"/>
</dbReference>
<evidence type="ECO:0000256" key="10">
    <source>
        <dbReference type="ARBA" id="ARBA00031082"/>
    </source>
</evidence>
<comment type="pathway">
    <text evidence="1 15">Pyrimidine metabolism; UMP biosynthesis via salvage pathway; UMP from uracil: step 1/1.</text>
</comment>
<keyword evidence="4 15" id="KW-0021">Allosteric enzyme</keyword>
<evidence type="ECO:0000256" key="15">
    <source>
        <dbReference type="HAMAP-Rule" id="MF_01218"/>
    </source>
</evidence>
<keyword evidence="5 15" id="KW-0328">Glycosyltransferase</keyword>
<evidence type="ECO:0000256" key="13">
    <source>
        <dbReference type="ARBA" id="ARBA00072146"/>
    </source>
</evidence>
<dbReference type="CDD" id="cd06223">
    <property type="entry name" value="PRTases_typeI"/>
    <property type="match status" value="1"/>
</dbReference>
<comment type="catalytic activity">
    <reaction evidence="11 15">
        <text>UMP + diphosphate = 5-phospho-alpha-D-ribose 1-diphosphate + uracil</text>
        <dbReference type="Rhea" id="RHEA:13017"/>
        <dbReference type="ChEBI" id="CHEBI:17568"/>
        <dbReference type="ChEBI" id="CHEBI:33019"/>
        <dbReference type="ChEBI" id="CHEBI:57865"/>
        <dbReference type="ChEBI" id="CHEBI:58017"/>
        <dbReference type="EC" id="2.4.2.9"/>
    </reaction>
</comment>
<dbReference type="GO" id="GO:0005737">
    <property type="term" value="C:cytoplasm"/>
    <property type="evidence" value="ECO:0007669"/>
    <property type="project" value="UniProtKB-ARBA"/>
</dbReference>
<dbReference type="GO" id="GO:0044206">
    <property type="term" value="P:UMP salvage"/>
    <property type="evidence" value="ECO:0007669"/>
    <property type="project" value="UniProtKB-UniRule"/>
</dbReference>
<evidence type="ECO:0000256" key="7">
    <source>
        <dbReference type="ARBA" id="ARBA00022741"/>
    </source>
</evidence>
<dbReference type="InterPro" id="IPR005765">
    <property type="entry name" value="UPRT"/>
</dbReference>
<dbReference type="InterPro" id="IPR034332">
    <property type="entry name" value="Upp_B"/>
</dbReference>
<dbReference type="GO" id="GO:0006223">
    <property type="term" value="P:uracil salvage"/>
    <property type="evidence" value="ECO:0007669"/>
    <property type="project" value="InterPro"/>
</dbReference>
<feature type="domain" description="Phosphoribosyltransferase" evidence="16">
    <location>
        <begin position="6"/>
        <end position="207"/>
    </location>
</feature>
<feature type="binding site" evidence="15">
    <location>
        <position position="199"/>
    </location>
    <ligand>
        <name>5-phospho-alpha-D-ribose 1-diphosphate</name>
        <dbReference type="ChEBI" id="CHEBI:58017"/>
    </ligand>
</feature>
<keyword evidence="8 15" id="KW-0460">Magnesium</keyword>
<dbReference type="EC" id="2.4.2.9" evidence="3 15"/>
<dbReference type="PANTHER" id="PTHR32315:SF4">
    <property type="entry name" value="URACIL PHOSPHORIBOSYLTRANSFERASE, CHLOROPLASTIC"/>
    <property type="match status" value="1"/>
</dbReference>
<dbReference type="InterPro" id="IPR050054">
    <property type="entry name" value="UPRTase/APRTase"/>
</dbReference>
<comment type="cofactor">
    <cofactor evidence="15">
        <name>Mg(2+)</name>
        <dbReference type="ChEBI" id="CHEBI:18420"/>
    </cofactor>
    <text evidence="15">Binds 1 Mg(2+) ion per subunit. The magnesium is bound as Mg-PRPP.</text>
</comment>
<proteinExistence type="inferred from homology"/>
<reference evidence="18" key="1">
    <citation type="submission" date="2015-05" db="EMBL/GenBank/DDBJ databases">
        <authorList>
            <person name="Collingro A."/>
        </authorList>
    </citation>
    <scope>NUCLEOTIDE SEQUENCE [LARGE SCALE GENOMIC DNA]</scope>
    <source>
        <strain evidence="18">Ps</strain>
    </source>
</reference>
<protein>
    <recommendedName>
        <fullName evidence="13 15">Uracil phosphoribosyltransferase</fullName>
        <ecNumber evidence="3 15">2.4.2.9</ecNumber>
    </recommendedName>
    <alternativeName>
        <fullName evidence="10 15">UMP pyrophosphorylase</fullName>
    </alternativeName>
    <alternativeName>
        <fullName evidence="14 15">UPRTase</fullName>
    </alternativeName>
</protein>
<keyword evidence="7 15" id="KW-0547">Nucleotide-binding</keyword>
<evidence type="ECO:0000313" key="18">
    <source>
        <dbReference type="Proteomes" id="UP000242141"/>
    </source>
</evidence>
<comment type="function">
    <text evidence="12 15">Catalyzes the conversion of uracil and 5-phospho-alpha-D-ribose 1-diphosphate (PRPP) to UMP and diphosphate.</text>
</comment>
<evidence type="ECO:0000256" key="14">
    <source>
        <dbReference type="ARBA" id="ARBA00079807"/>
    </source>
</evidence>
<sequence>MKIKIINHSLIQHKLTLLRSKNTNSKEFREYLSEIARLLAFEVLRDIKLKEINIETPIEKTKSKILNEKVNLFPILRAGQGMVEGFLGVIPNAKIGHIGLYRDEKTLKAKKYLFKFPQDAKEESLNIILDPMIATGGSAIEAIKLLKKEGIKNIKFVSVVTVEESVLKINKKFPDVEMITCSVDQKLNKKGYIVPGLGDAGDRIYGTK</sequence>
<dbReference type="NCBIfam" id="TIGR01091">
    <property type="entry name" value="upp"/>
    <property type="match status" value="1"/>
</dbReference>
<feature type="binding site" evidence="15">
    <location>
        <position position="77"/>
    </location>
    <ligand>
        <name>5-phospho-alpha-D-ribose 1-diphosphate</name>
        <dbReference type="ChEBI" id="CHEBI:58017"/>
    </ligand>
</feature>
<feature type="binding site" evidence="15">
    <location>
        <position position="102"/>
    </location>
    <ligand>
        <name>5-phospho-alpha-D-ribose 1-diphosphate</name>
        <dbReference type="ChEBI" id="CHEBI:58017"/>
    </ligand>
</feature>
<feature type="binding site" evidence="15">
    <location>
        <position position="193"/>
    </location>
    <ligand>
        <name>uracil</name>
        <dbReference type="ChEBI" id="CHEBI:17568"/>
    </ligand>
</feature>
<dbReference type="GO" id="GO:0004845">
    <property type="term" value="F:uracil phosphoribosyltransferase activity"/>
    <property type="evidence" value="ECO:0007669"/>
    <property type="project" value="UniProtKB-UniRule"/>
</dbReference>
<dbReference type="InterPro" id="IPR000836">
    <property type="entry name" value="PRTase_dom"/>
</dbReference>
<gene>
    <name evidence="15" type="primary">upp</name>
    <name evidence="17" type="ORF">HEPPS_04860</name>
</gene>
<keyword evidence="6 15" id="KW-0808">Transferase</keyword>
<dbReference type="InterPro" id="IPR029057">
    <property type="entry name" value="PRTase-like"/>
</dbReference>
<comment type="similarity">
    <text evidence="2 15">Belongs to the UPRTase family.</text>
</comment>
<feature type="binding site" evidence="15">
    <location>
        <begin position="198"/>
        <end position="200"/>
    </location>
    <ligand>
        <name>uracil</name>
        <dbReference type="ChEBI" id="CHEBI:17568"/>
    </ligand>
</feature>
<evidence type="ECO:0000256" key="3">
    <source>
        <dbReference type="ARBA" id="ARBA00011894"/>
    </source>
</evidence>
<comment type="activity regulation">
    <text evidence="15">Allosterically activated by GTP.</text>
</comment>